<reference evidence="2 3" key="1">
    <citation type="submission" date="2012-05" db="EMBL/GenBank/DDBJ databases">
        <title>Recombination and specialization in a pathogen metapopulation.</title>
        <authorList>
            <person name="Gardiner A."/>
            <person name="Kemen E."/>
            <person name="Schultz-Larsen T."/>
            <person name="MacLean D."/>
            <person name="Van Oosterhout C."/>
            <person name="Jones J.D.G."/>
        </authorList>
    </citation>
    <scope>NUCLEOTIDE SEQUENCE [LARGE SCALE GENOMIC DNA]</scope>
    <source>
        <strain evidence="2 3">Ac Nc2</strain>
    </source>
</reference>
<feature type="compositionally biased region" description="Basic and acidic residues" evidence="1">
    <location>
        <begin position="368"/>
        <end position="378"/>
    </location>
</feature>
<organism evidence="2 3">
    <name type="scientific">Albugo candida</name>
    <dbReference type="NCBI Taxonomy" id="65357"/>
    <lineage>
        <taxon>Eukaryota</taxon>
        <taxon>Sar</taxon>
        <taxon>Stramenopiles</taxon>
        <taxon>Oomycota</taxon>
        <taxon>Peronosporomycetes</taxon>
        <taxon>Albuginales</taxon>
        <taxon>Albuginaceae</taxon>
        <taxon>Albugo</taxon>
    </lineage>
</organism>
<dbReference type="Proteomes" id="UP000053237">
    <property type="component" value="Unassembled WGS sequence"/>
</dbReference>
<proteinExistence type="predicted"/>
<feature type="region of interest" description="Disordered" evidence="1">
    <location>
        <begin position="356"/>
        <end position="379"/>
    </location>
</feature>
<feature type="compositionally biased region" description="Polar residues" evidence="1">
    <location>
        <begin position="11"/>
        <end position="34"/>
    </location>
</feature>
<evidence type="ECO:0000313" key="3">
    <source>
        <dbReference type="Proteomes" id="UP000053237"/>
    </source>
</evidence>
<feature type="region of interest" description="Disordered" evidence="1">
    <location>
        <begin position="1"/>
        <end position="34"/>
    </location>
</feature>
<comment type="caution">
    <text evidence="2">The sequence shown here is derived from an EMBL/GenBank/DDBJ whole genome shotgun (WGS) entry which is preliminary data.</text>
</comment>
<evidence type="ECO:0000256" key="1">
    <source>
        <dbReference type="SAM" id="MobiDB-lite"/>
    </source>
</evidence>
<dbReference type="AlphaFoldDB" id="A0A024GDG6"/>
<gene>
    <name evidence="2" type="ORF">BN9_055620</name>
</gene>
<sequence>MPSYLSHYRQKSQTCRKNESNSSMNSDQCHGNKSSSISAVKDVVRSCLTDVLCFILSFTKLSDLESLSQLNRESQSQCEEEWRVRFENRYCSLKAATRMDMIAISQFRKCFRLRRYFERNFVDQVSARVYLMNAQGDTIFFNIPTGQKLMCSKERALLYTRCERMFDLSLRINRSIQEISTLIGMISMEEARGILNEHIHLMASVAKLRTALLFESELFQVFPAPILLDSNALLRHTFVFQSDNEGLAFLRTSLVMMQVWVSIDGLIYRPLSPPSTLVHPVLENQKTFGASGTISKMERQAREDLNLRDNDVSLVHADALPVQRSVPPSYRSVKLHELSGMTVTIDDNTLRYRFEKQSKQSSAQHSEQNAKLDTDRASSNDSYDFCVNALISNTYLLYLFNPLNFRPLDWTYHATLEIGVNENLQHIVLPIQREGVLLNSSSFALRVFLSYGKVRECCPENRTDDQDQGTPETVTGTRGAEKSEPLEISIHRHKENIEFRLDARNRITKESKSITACRSTFIFSDSEVSQTDPNEATFDDTHQSAEKEHVVERHHHLSFDAMVSYSFSEPKHLLQYVEFAIGFESLLHLLGVTDFLKPSM</sequence>
<evidence type="ECO:0000313" key="2">
    <source>
        <dbReference type="EMBL" id="CCI44738.1"/>
    </source>
</evidence>
<dbReference type="OrthoDB" id="62673at2759"/>
<protein>
    <submittedName>
        <fullName evidence="2">Uncharacterized protein</fullName>
    </submittedName>
</protein>
<dbReference type="EMBL" id="CAIX01000078">
    <property type="protein sequence ID" value="CCI44738.1"/>
    <property type="molecule type" value="Genomic_DNA"/>
</dbReference>
<feature type="region of interest" description="Disordered" evidence="1">
    <location>
        <begin position="460"/>
        <end position="481"/>
    </location>
</feature>
<name>A0A024GDG6_9STRA</name>
<keyword evidence="3" id="KW-1185">Reference proteome</keyword>
<accession>A0A024GDG6</accession>
<dbReference type="InParanoid" id="A0A024GDG6"/>